<reference evidence="2" key="1">
    <citation type="submission" date="2021-04" db="EMBL/GenBank/DDBJ databases">
        <title>A novel Synergistetes isolate from a pyrite-forming mixed culture.</title>
        <authorList>
            <person name="Bunk B."/>
            <person name="Sproer C."/>
            <person name="Spring S."/>
            <person name="Pester M."/>
        </authorList>
    </citation>
    <scope>NUCLEOTIDE SEQUENCE [LARGE SCALE GENOMIC DNA]</scope>
    <source>
        <strain evidence="2">J.5.4.2-T.3.5.2</strain>
    </source>
</reference>
<keyword evidence="2" id="KW-1185">Reference proteome</keyword>
<sequence>MTEMKPRGMKRREVREFRKAGLDVRILPVEEVTGAKMVAIHDWIAERVYPDVDFDDWDESRVRDFCSDTLTLTFGTPESRKNLLTSGSGTAENA</sequence>
<accession>A0A9Q7AA03</accession>
<proteinExistence type="predicted"/>
<evidence type="ECO:0000313" key="1">
    <source>
        <dbReference type="EMBL" id="QTX33210.1"/>
    </source>
</evidence>
<dbReference type="EMBL" id="CP072943">
    <property type="protein sequence ID" value="QTX33210.1"/>
    <property type="molecule type" value="Genomic_DNA"/>
</dbReference>
<protein>
    <submittedName>
        <fullName evidence="1">Uncharacterized protein</fullName>
    </submittedName>
</protein>
<gene>
    <name evidence="1" type="ORF">KAR29_04765</name>
</gene>
<evidence type="ECO:0000313" key="2">
    <source>
        <dbReference type="Proteomes" id="UP000671879"/>
    </source>
</evidence>
<dbReference type="Proteomes" id="UP000671879">
    <property type="component" value="Chromosome"/>
</dbReference>
<dbReference type="KEGG" id="aram:KAR29_04765"/>
<organism evidence="1 2">
    <name type="scientific">Aminithiophilus ramosus</name>
    <dbReference type="NCBI Taxonomy" id="3029084"/>
    <lineage>
        <taxon>Bacteria</taxon>
        <taxon>Thermotogati</taxon>
        <taxon>Synergistota</taxon>
        <taxon>Synergistia</taxon>
        <taxon>Synergistales</taxon>
        <taxon>Aminithiophilaceae</taxon>
        <taxon>Aminithiophilus</taxon>
    </lineage>
</organism>
<name>A0A9Q7AA03_9BACT</name>
<dbReference type="AlphaFoldDB" id="A0A9Q7AA03"/>
<dbReference type="RefSeq" id="WP_274374489.1">
    <property type="nucleotide sequence ID" value="NZ_CP072943.1"/>
</dbReference>